<keyword evidence="4" id="KW-1185">Reference proteome</keyword>
<sequence length="81" mass="9443">MQRQKWRTYPASPQVNDLVLILEEPSDPCDHGTALRRRWHREIRQDPDVDQWRISSSSNRPLSVMDVEGGPDSKKSFNEVP</sequence>
<evidence type="ECO:0008006" key="5">
    <source>
        <dbReference type="Google" id="ProtNLM"/>
    </source>
</evidence>
<dbReference type="Proteomes" id="UP000054783">
    <property type="component" value="Unassembled WGS sequence"/>
</dbReference>
<gene>
    <name evidence="3" type="ORF">T12_4124</name>
    <name evidence="2" type="ORF">T12_8989</name>
</gene>
<protein>
    <recommendedName>
        <fullName evidence="5">DUF5641 domain-containing protein</fullName>
    </recommendedName>
</protein>
<organism evidence="2 4">
    <name type="scientific">Trichinella patagoniensis</name>
    <dbReference type="NCBI Taxonomy" id="990121"/>
    <lineage>
        <taxon>Eukaryota</taxon>
        <taxon>Metazoa</taxon>
        <taxon>Ecdysozoa</taxon>
        <taxon>Nematoda</taxon>
        <taxon>Enoplea</taxon>
        <taxon>Dorylaimia</taxon>
        <taxon>Trichinellida</taxon>
        <taxon>Trichinellidae</taxon>
        <taxon>Trichinella</taxon>
    </lineage>
</organism>
<feature type="compositionally biased region" description="Basic and acidic residues" evidence="1">
    <location>
        <begin position="71"/>
        <end position="81"/>
    </location>
</feature>
<accession>A0A0V0Z8M1</accession>
<evidence type="ECO:0000313" key="3">
    <source>
        <dbReference type="EMBL" id="KRY20379.1"/>
    </source>
</evidence>
<dbReference type="EMBL" id="JYDQ01000313">
    <property type="protein sequence ID" value="KRY08728.1"/>
    <property type="molecule type" value="Genomic_DNA"/>
</dbReference>
<feature type="region of interest" description="Disordered" evidence="1">
    <location>
        <begin position="50"/>
        <end position="81"/>
    </location>
</feature>
<dbReference type="EMBL" id="JYDQ01000025">
    <property type="protein sequence ID" value="KRY20379.1"/>
    <property type="molecule type" value="Genomic_DNA"/>
</dbReference>
<evidence type="ECO:0000256" key="1">
    <source>
        <dbReference type="SAM" id="MobiDB-lite"/>
    </source>
</evidence>
<dbReference type="AlphaFoldDB" id="A0A0V0Z8M1"/>
<evidence type="ECO:0000313" key="4">
    <source>
        <dbReference type="Proteomes" id="UP000054783"/>
    </source>
</evidence>
<name>A0A0V0Z8M1_9BILA</name>
<dbReference type="OrthoDB" id="5871302at2759"/>
<evidence type="ECO:0000313" key="2">
    <source>
        <dbReference type="EMBL" id="KRY08728.1"/>
    </source>
</evidence>
<reference evidence="2 4" key="1">
    <citation type="submission" date="2015-01" db="EMBL/GenBank/DDBJ databases">
        <title>Evolution of Trichinella species and genotypes.</title>
        <authorList>
            <person name="Korhonen P.K."/>
            <person name="Edoardo P."/>
            <person name="Giuseppe L.R."/>
            <person name="Gasser R.B."/>
        </authorList>
    </citation>
    <scope>NUCLEOTIDE SEQUENCE [LARGE SCALE GENOMIC DNA]</scope>
    <source>
        <strain evidence="2">ISS2496</strain>
    </source>
</reference>
<proteinExistence type="predicted"/>
<comment type="caution">
    <text evidence="2">The sequence shown here is derived from an EMBL/GenBank/DDBJ whole genome shotgun (WGS) entry which is preliminary data.</text>
</comment>